<evidence type="ECO:0000313" key="5">
    <source>
        <dbReference type="Proteomes" id="UP000464620"/>
    </source>
</evidence>
<evidence type="ECO:0000313" key="3">
    <source>
        <dbReference type="EMBL" id="RYQ87217.1"/>
    </source>
</evidence>
<keyword evidence="1" id="KW-0472">Membrane</keyword>
<evidence type="ECO:0000313" key="2">
    <source>
        <dbReference type="EMBL" id="QHN75650.1"/>
    </source>
</evidence>
<dbReference type="EMBL" id="SDMP01000019">
    <property type="protein sequence ID" value="RYQ87217.1"/>
    <property type="molecule type" value="Genomic_DNA"/>
</dbReference>
<dbReference type="InterPro" id="IPR004158">
    <property type="entry name" value="DUF247_pln"/>
</dbReference>
<feature type="transmembrane region" description="Helical" evidence="1">
    <location>
        <begin position="443"/>
        <end position="466"/>
    </location>
</feature>
<evidence type="ECO:0000313" key="4">
    <source>
        <dbReference type="Proteomes" id="UP000289738"/>
    </source>
</evidence>
<keyword evidence="1" id="KW-1133">Transmembrane helix</keyword>
<protein>
    <submittedName>
        <fullName evidence="2">UPF0481 protein</fullName>
    </submittedName>
</protein>
<dbReference type="EMBL" id="CP031001">
    <property type="protein sequence ID" value="QHN75650.1"/>
    <property type="molecule type" value="Genomic_DNA"/>
</dbReference>
<reference evidence="2 5" key="2">
    <citation type="submission" date="2020-01" db="EMBL/GenBank/DDBJ databases">
        <title>Genome sequence of Arachis hypogaea, cultivar Shitouqi.</title>
        <authorList>
            <person name="Zhuang W."/>
            <person name="Chen H."/>
            <person name="Varshney R."/>
            <person name="Wang D."/>
            <person name="Ming R."/>
        </authorList>
    </citation>
    <scope>NUCLEOTIDE SEQUENCE [LARGE SCALE GENOMIC DNA]</scope>
    <source>
        <tissue evidence="2">Young leaf</tissue>
    </source>
</reference>
<organism evidence="3 4">
    <name type="scientific">Arachis hypogaea</name>
    <name type="common">Peanut</name>
    <dbReference type="NCBI Taxonomy" id="3818"/>
    <lineage>
        <taxon>Eukaryota</taxon>
        <taxon>Viridiplantae</taxon>
        <taxon>Streptophyta</taxon>
        <taxon>Embryophyta</taxon>
        <taxon>Tracheophyta</taxon>
        <taxon>Spermatophyta</taxon>
        <taxon>Magnoliopsida</taxon>
        <taxon>eudicotyledons</taxon>
        <taxon>Gunneridae</taxon>
        <taxon>Pentapetalae</taxon>
        <taxon>rosids</taxon>
        <taxon>fabids</taxon>
        <taxon>Fabales</taxon>
        <taxon>Fabaceae</taxon>
        <taxon>Papilionoideae</taxon>
        <taxon>50 kb inversion clade</taxon>
        <taxon>dalbergioids sensu lato</taxon>
        <taxon>Dalbergieae</taxon>
        <taxon>Pterocarpus clade</taxon>
        <taxon>Arachis</taxon>
    </lineage>
</organism>
<dbReference type="PANTHER" id="PTHR31549:SF191">
    <property type="entry name" value="DUF247 DOMAIN PROTEIN"/>
    <property type="match status" value="1"/>
</dbReference>
<accession>A0A444XC63</accession>
<dbReference type="Gramene" id="arahy.Tifrunner.gnm2.ann2.Ah19g027400.1">
    <property type="protein sequence ID" value="arahy.Tifrunner.gnm2.ann2.Ah19g027400.1-CDS-1"/>
    <property type="gene ID" value="arahy.Tifrunner.gnm2.ann2.Ah19g027400"/>
</dbReference>
<dbReference type="Pfam" id="PF03140">
    <property type="entry name" value="DUF247"/>
    <property type="match status" value="1"/>
</dbReference>
<proteinExistence type="predicted"/>
<dbReference type="STRING" id="3818.A0A444XC63"/>
<dbReference type="PANTHER" id="PTHR31549">
    <property type="entry name" value="PROTEIN, PUTATIVE (DUF247)-RELATED-RELATED"/>
    <property type="match status" value="1"/>
</dbReference>
<gene>
    <name evidence="3" type="ORF">Ahy_B09g094693</name>
    <name evidence="2" type="ORF">DS421_19g637090</name>
</gene>
<keyword evidence="4" id="KW-1185">Reference proteome</keyword>
<dbReference type="OrthoDB" id="1849062at2759"/>
<evidence type="ECO:0000256" key="1">
    <source>
        <dbReference type="SAM" id="Phobius"/>
    </source>
</evidence>
<dbReference type="AlphaFoldDB" id="A0A444XC63"/>
<reference evidence="3 4" key="1">
    <citation type="submission" date="2019-01" db="EMBL/GenBank/DDBJ databases">
        <title>Sequencing of cultivated peanut Arachis hypogaea provides insights into genome evolution and oil improvement.</title>
        <authorList>
            <person name="Chen X."/>
        </authorList>
    </citation>
    <scope>NUCLEOTIDE SEQUENCE [LARGE SCALE GENOMIC DNA]</scope>
    <source>
        <strain evidence="4">cv. Fuhuasheng</strain>
        <strain evidence="3">GDAAS-fuhuasheng2018</strain>
        <tissue evidence="3">Leaves</tissue>
    </source>
</reference>
<sequence length="471" mass="54525">MESEEEGYAPSWIIERLQKAEESRAKLAGDASNVSNSRIRRTPEYLAERAEFRRYYFPQLIAIGPVHLDRRINHLQGEPFKEAWTTMYLTDTNQSVNDLYNTIFRESELLKEIRQLHGEDMWQRMSYYYSGYGTDTYEFIRWLLVVDGCSILHLLEKSGDSVDPQRDLNISVDKLVRMYQDLLIMDNQIPFKVLRLFCKDEARLEKCLRNFLQVHGIKTAPELGKGKKNTQEAAQELKLVVQGDDEDPVHLLDYLRRALLMRDLDTIHKEIPAAEMKNKRRSLHLTKYRIGSIRELKAAGISLRRHSDGNSIYPSFEAGILHLPELVVDGTTPHIFLNLVAYEMSHSDNDFEISSYLVFLSSLVDQPEDVKELRMAGILINELASDKEVSDLFNKMDIILVPETPWFANIRDQIHSHFESKRGRIRMLSWMGEASNTFFRSPWTIIALLAATLGLVLTFIQTWFAIHPKAS</sequence>
<name>A0A444XC63_ARAHY</name>
<dbReference type="Proteomes" id="UP000289738">
    <property type="component" value="Chromosome B09"/>
</dbReference>
<keyword evidence="1" id="KW-0812">Transmembrane</keyword>
<dbReference type="Proteomes" id="UP000464620">
    <property type="component" value="Chromosome B09"/>
</dbReference>
<dbReference type="SMR" id="A0A444XC63"/>